<dbReference type="PANTHER" id="PTHR12277:SF81">
    <property type="entry name" value="PROTEIN ABHD13"/>
    <property type="match status" value="1"/>
</dbReference>
<dbReference type="PANTHER" id="PTHR12277">
    <property type="entry name" value="ALPHA/BETA HYDROLASE DOMAIN-CONTAINING PROTEIN"/>
    <property type="match status" value="1"/>
</dbReference>
<keyword evidence="1" id="KW-0472">Membrane</keyword>
<gene>
    <name evidence="3" type="ORF">CLV62_101365</name>
</gene>
<feature type="domain" description="Serine aminopeptidase S33" evidence="2">
    <location>
        <begin position="101"/>
        <end position="186"/>
    </location>
</feature>
<name>A0A2V3PW05_9BACT</name>
<evidence type="ECO:0000256" key="1">
    <source>
        <dbReference type="SAM" id="Phobius"/>
    </source>
</evidence>
<dbReference type="AlphaFoldDB" id="A0A2V3PW05"/>
<organism evidence="3 4">
    <name type="scientific">Dysgonomonas alginatilytica</name>
    <dbReference type="NCBI Taxonomy" id="1605892"/>
    <lineage>
        <taxon>Bacteria</taxon>
        <taxon>Pseudomonadati</taxon>
        <taxon>Bacteroidota</taxon>
        <taxon>Bacteroidia</taxon>
        <taxon>Bacteroidales</taxon>
        <taxon>Dysgonomonadaceae</taxon>
        <taxon>Dysgonomonas</taxon>
    </lineage>
</organism>
<dbReference type="Pfam" id="PF12146">
    <property type="entry name" value="Hydrolase_4"/>
    <property type="match status" value="1"/>
</dbReference>
<keyword evidence="4" id="KW-1185">Reference proteome</keyword>
<feature type="transmembrane region" description="Helical" evidence="1">
    <location>
        <begin position="12"/>
        <end position="29"/>
    </location>
</feature>
<proteinExistence type="predicted"/>
<evidence type="ECO:0000313" key="3">
    <source>
        <dbReference type="EMBL" id="PXV69096.1"/>
    </source>
</evidence>
<protein>
    <recommendedName>
        <fullName evidence="2">Serine aminopeptidase S33 domain-containing protein</fullName>
    </recommendedName>
</protein>
<keyword evidence="1" id="KW-0812">Transmembrane</keyword>
<dbReference type="Proteomes" id="UP000247973">
    <property type="component" value="Unassembled WGS sequence"/>
</dbReference>
<accession>A0A2V3PW05</accession>
<evidence type="ECO:0000313" key="4">
    <source>
        <dbReference type="Proteomes" id="UP000247973"/>
    </source>
</evidence>
<reference evidence="3 4" key="1">
    <citation type="submission" date="2018-03" db="EMBL/GenBank/DDBJ databases">
        <title>Genomic Encyclopedia of Archaeal and Bacterial Type Strains, Phase II (KMG-II): from individual species to whole genera.</title>
        <authorList>
            <person name="Goeker M."/>
        </authorList>
    </citation>
    <scope>NUCLEOTIDE SEQUENCE [LARGE SCALE GENOMIC DNA]</scope>
    <source>
        <strain evidence="3 4">DSM 100214</strain>
    </source>
</reference>
<dbReference type="Gene3D" id="3.40.50.1820">
    <property type="entry name" value="alpha/beta hydrolase"/>
    <property type="match status" value="1"/>
</dbReference>
<sequence>MNSRMKKFFKWVLATTIFFYLGICILFYFSQEKVLFDTSVKVTKDHVFKFPSNFEEKYIPMPDGKKLHGVLFKAQESKGLIFYLPGGRGMLDSIGVNAPIYTDLNYDFFVLNYRGFGKSEGKIESEKQFDEDMQTAYDYFKKEYHEDSIVVFGYSLGTGPAAALAAANNPKMLVLQAPYYSMNELSEKAFPYLPVSLLQRYKFPTNEYLKKVESPIVLIHGQADKRIPVDVSYRLKESLKPTDQLIVFKGQGHNNFEKNKEYLLELSRILE</sequence>
<dbReference type="InterPro" id="IPR029058">
    <property type="entry name" value="AB_hydrolase_fold"/>
</dbReference>
<comment type="caution">
    <text evidence="3">The sequence shown here is derived from an EMBL/GenBank/DDBJ whole genome shotgun (WGS) entry which is preliminary data.</text>
</comment>
<dbReference type="EMBL" id="QICL01000001">
    <property type="protein sequence ID" value="PXV69096.1"/>
    <property type="molecule type" value="Genomic_DNA"/>
</dbReference>
<dbReference type="InterPro" id="IPR022742">
    <property type="entry name" value="Hydrolase_4"/>
</dbReference>
<evidence type="ECO:0000259" key="2">
    <source>
        <dbReference type="Pfam" id="PF12146"/>
    </source>
</evidence>
<keyword evidence="1" id="KW-1133">Transmembrane helix</keyword>
<dbReference type="SUPFAM" id="SSF53474">
    <property type="entry name" value="alpha/beta-Hydrolases"/>
    <property type="match status" value="1"/>
</dbReference>